<gene>
    <name evidence="1" type="ORF">D8B20_13440</name>
</gene>
<accession>A0A518XF55</accession>
<dbReference type="RefSeq" id="WP_145889326.1">
    <property type="nucleotide sequence ID" value="NZ_CP032702.1"/>
</dbReference>
<dbReference type="KEGG" id="pdis:D8B20_13440"/>
<evidence type="ECO:0000313" key="1">
    <source>
        <dbReference type="EMBL" id="QDY42822.1"/>
    </source>
</evidence>
<evidence type="ECO:0000313" key="2">
    <source>
        <dbReference type="Proteomes" id="UP000319411"/>
    </source>
</evidence>
<dbReference type="EMBL" id="CP032702">
    <property type="protein sequence ID" value="QDY42822.1"/>
    <property type="molecule type" value="Genomic_DNA"/>
</dbReference>
<name>A0A518XF55_9GAMM</name>
<keyword evidence="2" id="KW-1185">Reference proteome</keyword>
<dbReference type="OrthoDB" id="9919967at2"/>
<protein>
    <submittedName>
        <fullName evidence="1">Uncharacterized protein</fullName>
    </submittedName>
</protein>
<dbReference type="AlphaFoldDB" id="A0A518XF55"/>
<reference evidence="1 2" key="1">
    <citation type="submission" date="2018-10" db="EMBL/GenBank/DDBJ databases">
        <title>Genome Sequencing of Pantoea dispersa DSM 32899.</title>
        <authorList>
            <person name="Nawrath M."/>
            <person name="Ottenheim C."/>
            <person name="Wilm A."/>
            <person name="Zimmermann W."/>
            <person name="Wu J.C."/>
        </authorList>
    </citation>
    <scope>NUCLEOTIDE SEQUENCE [LARGE SCALE GENOMIC DNA]</scope>
    <source>
        <strain evidence="1 2">DSM 32899</strain>
    </source>
</reference>
<organism evidence="1 2">
    <name type="scientific">Candidatus Pantoea soli</name>
    <dbReference type="NCBI Taxonomy" id="3098669"/>
    <lineage>
        <taxon>Bacteria</taxon>
        <taxon>Pseudomonadati</taxon>
        <taxon>Pseudomonadota</taxon>
        <taxon>Gammaproteobacteria</taxon>
        <taxon>Enterobacterales</taxon>
        <taxon>Erwiniaceae</taxon>
        <taxon>Pantoea</taxon>
    </lineage>
</organism>
<sequence length="175" mass="20024">MQEKDLIPIYPKIGADSLRKLQFIASVLYPEWAREGKKSGDPLNQTLSYCIEATYNILEKSRAMPPIYDALPPPKTVKAQALYDIFQRITTMKDKGKSLTEIVAYLNQAGYPTPDDLYSTKPLTAINFKISRWEKRDVRVLFADGSQPGELLRQYLDKLNKRSQRKRAPGVRSSR</sequence>
<dbReference type="Proteomes" id="UP000319411">
    <property type="component" value="Chromosome"/>
</dbReference>
<proteinExistence type="predicted"/>